<dbReference type="Proteomes" id="UP001197247">
    <property type="component" value="Unassembled WGS sequence"/>
</dbReference>
<evidence type="ECO:0000259" key="3">
    <source>
        <dbReference type="Pfam" id="PF13439"/>
    </source>
</evidence>
<evidence type="ECO:0000313" key="5">
    <source>
        <dbReference type="Proteomes" id="UP001197247"/>
    </source>
</evidence>
<keyword evidence="1 4" id="KW-0328">Glycosyltransferase</keyword>
<evidence type="ECO:0000313" key="4">
    <source>
        <dbReference type="EMBL" id="MBT0770352.1"/>
    </source>
</evidence>
<evidence type="ECO:0000256" key="1">
    <source>
        <dbReference type="ARBA" id="ARBA00022676"/>
    </source>
</evidence>
<dbReference type="GO" id="GO:0016757">
    <property type="term" value="F:glycosyltransferase activity"/>
    <property type="evidence" value="ECO:0007669"/>
    <property type="project" value="UniProtKB-KW"/>
</dbReference>
<dbReference type="PANTHER" id="PTHR45947:SF3">
    <property type="entry name" value="SULFOQUINOVOSYL TRANSFERASE SQD2"/>
    <property type="match status" value="1"/>
</dbReference>
<sequence length="543" mass="60194">MGALAHWRRRLRRQFRAVPRRGRRAARIAITYAETAAAVRRDRDKRHDDALRLLHDAARRSPTDMRVARLRTQLLARTGQLSDAVAEASRLAMTAPSGKNVRLQRSVQGRLVETDPGWRPVVPGARPARLADPLPGRVLYLAKESMPHRNNGYCTRTHETLLAVRGAGRDPVAVTLPGFGEGRSCLVDDIEYHHVMPGAPQLSAVTWEEYVQLTTTTFARQLARVRPEVLHAGSGHRGYDLGVVGEALSDWAGLPWIYEVRSFFETTWTADERYAEHAEYYRRRFAAETRAMHAADAVVTLSGPMREEIVHGHGVPEDRVFVIPNAVDLERFQPRSRDPRLRARLGLDDTFVLGYISNLDHFREGQEVLLSAAALLRAQGLPVSVLLVGDGRRRAELEALAADLGLGGAAVFAGSVPFDEVPQWYAQIDLFVVPRVPERAGRMVSPMKPFEAMAMEIPVLVSDLPALVEIAGPGHGRAAVFRAGDAGALAEVVAQLAGHPEELVKRAAEAADWVRRERTWAGNGRAFDAVYRFAAERHAERTR</sequence>
<accession>A0ABS5TGY3</accession>
<dbReference type="Pfam" id="PF13439">
    <property type="entry name" value="Glyco_transf_4"/>
    <property type="match status" value="1"/>
</dbReference>
<keyword evidence="5" id="KW-1185">Reference proteome</keyword>
<dbReference type="SUPFAM" id="SSF53756">
    <property type="entry name" value="UDP-Glycosyltransferase/glycogen phosphorylase"/>
    <property type="match status" value="1"/>
</dbReference>
<name>A0ABS5TGY3_9ACTN</name>
<comment type="caution">
    <text evidence="4">The sequence shown here is derived from an EMBL/GenBank/DDBJ whole genome shotgun (WGS) entry which is preliminary data.</text>
</comment>
<organism evidence="4 5">
    <name type="scientific">Kineosporia corallincola</name>
    <dbReference type="NCBI Taxonomy" id="2835133"/>
    <lineage>
        <taxon>Bacteria</taxon>
        <taxon>Bacillati</taxon>
        <taxon>Actinomycetota</taxon>
        <taxon>Actinomycetes</taxon>
        <taxon>Kineosporiales</taxon>
        <taxon>Kineosporiaceae</taxon>
        <taxon>Kineosporia</taxon>
    </lineage>
</organism>
<dbReference type="PANTHER" id="PTHR45947">
    <property type="entry name" value="SULFOQUINOVOSYL TRANSFERASE SQD2"/>
    <property type="match status" value="1"/>
</dbReference>
<gene>
    <name evidence="4" type="ORF">KIH74_15525</name>
</gene>
<keyword evidence="2 4" id="KW-0808">Transferase</keyword>
<dbReference type="InterPro" id="IPR028098">
    <property type="entry name" value="Glyco_trans_4-like_N"/>
</dbReference>
<dbReference type="InterPro" id="IPR050194">
    <property type="entry name" value="Glycosyltransferase_grp1"/>
</dbReference>
<dbReference type="EC" id="2.4.-.-" evidence="4"/>
<protein>
    <submittedName>
        <fullName evidence="4">Glycosyltransferase</fullName>
        <ecNumber evidence="4">2.4.-.-</ecNumber>
    </submittedName>
</protein>
<dbReference type="CDD" id="cd03794">
    <property type="entry name" value="GT4_WbuB-like"/>
    <property type="match status" value="1"/>
</dbReference>
<reference evidence="4 5" key="1">
    <citation type="submission" date="2021-05" db="EMBL/GenBank/DDBJ databases">
        <title>Kineosporia and Streptomyces sp. nov. two new marine actinobacteria isolated from Coral.</title>
        <authorList>
            <person name="Buangrab K."/>
            <person name="Sutthacheep M."/>
            <person name="Yeemin T."/>
            <person name="Harunari E."/>
            <person name="Igarashi Y."/>
            <person name="Kanchanasin P."/>
            <person name="Tanasupawat S."/>
            <person name="Phongsopitanun W."/>
        </authorList>
    </citation>
    <scope>NUCLEOTIDE SEQUENCE [LARGE SCALE GENOMIC DNA]</scope>
    <source>
        <strain evidence="4 5">J2-2</strain>
    </source>
</reference>
<dbReference type="Gene3D" id="3.40.50.2000">
    <property type="entry name" value="Glycogen Phosphorylase B"/>
    <property type="match status" value="2"/>
</dbReference>
<dbReference type="Pfam" id="PF13692">
    <property type="entry name" value="Glyco_trans_1_4"/>
    <property type="match status" value="1"/>
</dbReference>
<proteinExistence type="predicted"/>
<feature type="domain" description="Glycosyltransferase subfamily 4-like N-terminal" evidence="3">
    <location>
        <begin position="216"/>
        <end position="331"/>
    </location>
</feature>
<evidence type="ECO:0000256" key="2">
    <source>
        <dbReference type="ARBA" id="ARBA00022679"/>
    </source>
</evidence>
<dbReference type="EMBL" id="JAHBAY010000006">
    <property type="protein sequence ID" value="MBT0770352.1"/>
    <property type="molecule type" value="Genomic_DNA"/>
</dbReference>
<dbReference type="RefSeq" id="WP_214156649.1">
    <property type="nucleotide sequence ID" value="NZ_JAHBAY010000006.1"/>
</dbReference>